<evidence type="ECO:0000313" key="3">
    <source>
        <dbReference type="Proteomes" id="UP000887575"/>
    </source>
</evidence>
<evidence type="ECO:0000256" key="2">
    <source>
        <dbReference type="SAM" id="Phobius"/>
    </source>
</evidence>
<sequence length="598" mass="68575">MTARISGIKRSKGSTRRSSRRRPSFRPRHSTRHHHNRETASRRRSRSRPSRRHLSSRSFRHSNRHHRDRGTTSRRQSASRSPPSTHRDHGSSSHRRDPRAFSRHSHRSKEHASKKRARRSSRKEPRGSTNRQSTLVEKPPKRSYRTRRHSATKRPRETSKEAPQQQCLSLSSSTSNPSRRLPNDDCERCGIDQESRKKYWRASRMDTARSGLAILQILLEFYLLCHLVYWLWLSYQWNDMQRARSFLLVESVFGIILFVITAMMLTFPYTVYYIFSVILHLGLCTGSMFGAAFEFYMHGFCNELTISQCANTAFFPWTALNAQAVKIRQSGLFFYQVINILQGFFAIVVGLIGLYVYLNSLTRLCKSREGATLIERMKAHLREGRVCNNVRPVKSNTRSLERGARRTNGTTKTLIQATNQQVVVEQVENEVNESPHRRMTRTAVSNNVPHQWVKTVSRYSEVGPNDDKWTRVCMGNETNDRICSLCPRRLGQDKATGGNKGNVPTSALTLESKQNTNKTASTNVPQLPQIKTTEMTTGDASNSRAVLKTVAVCLPVDNHNITKMTPHVSPMKYLEHLEANGCLLDKPSQYAYTKDEKK</sequence>
<keyword evidence="2" id="KW-1133">Transmembrane helix</keyword>
<accession>A0AAF3F1S3</accession>
<feature type="transmembrane region" description="Helical" evidence="2">
    <location>
        <begin position="245"/>
        <end position="265"/>
    </location>
</feature>
<dbReference type="Proteomes" id="UP000887575">
    <property type="component" value="Unassembled WGS sequence"/>
</dbReference>
<keyword evidence="2" id="KW-0812">Transmembrane</keyword>
<dbReference type="AlphaFoldDB" id="A0AAF3F1S3"/>
<feature type="transmembrane region" description="Helical" evidence="2">
    <location>
        <begin position="213"/>
        <end position="233"/>
    </location>
</feature>
<keyword evidence="3" id="KW-1185">Reference proteome</keyword>
<feature type="compositionally biased region" description="Basic and acidic residues" evidence="1">
    <location>
        <begin position="85"/>
        <end position="100"/>
    </location>
</feature>
<organism evidence="3 4">
    <name type="scientific">Mesorhabditis belari</name>
    <dbReference type="NCBI Taxonomy" id="2138241"/>
    <lineage>
        <taxon>Eukaryota</taxon>
        <taxon>Metazoa</taxon>
        <taxon>Ecdysozoa</taxon>
        <taxon>Nematoda</taxon>
        <taxon>Chromadorea</taxon>
        <taxon>Rhabditida</taxon>
        <taxon>Rhabditina</taxon>
        <taxon>Rhabditomorpha</taxon>
        <taxon>Rhabditoidea</taxon>
        <taxon>Rhabditidae</taxon>
        <taxon>Mesorhabditinae</taxon>
        <taxon>Mesorhabditis</taxon>
    </lineage>
</organism>
<feature type="transmembrane region" description="Helical" evidence="2">
    <location>
        <begin position="332"/>
        <end position="358"/>
    </location>
</feature>
<feature type="compositionally biased region" description="Low complexity" evidence="1">
    <location>
        <begin position="169"/>
        <end position="180"/>
    </location>
</feature>
<proteinExistence type="predicted"/>
<feature type="compositionally biased region" description="Basic residues" evidence="1">
    <location>
        <begin position="7"/>
        <end position="68"/>
    </location>
</feature>
<feature type="compositionally biased region" description="Basic residues" evidence="1">
    <location>
        <begin position="101"/>
        <end position="121"/>
    </location>
</feature>
<reference evidence="4" key="1">
    <citation type="submission" date="2024-02" db="UniProtKB">
        <authorList>
            <consortium name="WormBaseParasite"/>
        </authorList>
    </citation>
    <scope>IDENTIFICATION</scope>
</reference>
<feature type="region of interest" description="Disordered" evidence="1">
    <location>
        <begin position="1"/>
        <end position="186"/>
    </location>
</feature>
<dbReference type="WBParaSite" id="MBELARI_LOCUS20454">
    <property type="protein sequence ID" value="MBELARI_LOCUS20454"/>
    <property type="gene ID" value="MBELARI_LOCUS20454"/>
</dbReference>
<name>A0AAF3F1S3_9BILA</name>
<evidence type="ECO:0000256" key="1">
    <source>
        <dbReference type="SAM" id="MobiDB-lite"/>
    </source>
</evidence>
<keyword evidence="2" id="KW-0472">Membrane</keyword>
<feature type="compositionally biased region" description="Low complexity" evidence="1">
    <location>
        <begin position="73"/>
        <end position="84"/>
    </location>
</feature>
<evidence type="ECO:0000313" key="4">
    <source>
        <dbReference type="WBParaSite" id="MBELARI_LOCUS20454"/>
    </source>
</evidence>
<feature type="transmembrane region" description="Helical" evidence="2">
    <location>
        <begin position="271"/>
        <end position="293"/>
    </location>
</feature>
<feature type="compositionally biased region" description="Basic residues" evidence="1">
    <location>
        <begin position="141"/>
        <end position="153"/>
    </location>
</feature>
<protein>
    <submittedName>
        <fullName evidence="4">Uncharacterized protein</fullName>
    </submittedName>
</protein>